<dbReference type="AlphaFoldDB" id="N8ZN32"/>
<reference evidence="1 2" key="1">
    <citation type="submission" date="2013-02" db="EMBL/GenBank/DDBJ databases">
        <title>The Genome Sequence of Acinetobacter gerneri CIP 107464.</title>
        <authorList>
            <consortium name="The Broad Institute Genome Sequencing Platform"/>
            <consortium name="The Broad Institute Genome Sequencing Center for Infectious Disease"/>
            <person name="Cerqueira G."/>
            <person name="Feldgarden M."/>
            <person name="Courvalin P."/>
            <person name="Perichon B."/>
            <person name="Grillot-Courvalin C."/>
            <person name="Clermont D."/>
            <person name="Rocha E."/>
            <person name="Yoon E.-J."/>
            <person name="Nemec A."/>
            <person name="Walker B."/>
            <person name="Young S.K."/>
            <person name="Zeng Q."/>
            <person name="Gargeya S."/>
            <person name="Fitzgerald M."/>
            <person name="Haas B."/>
            <person name="Abouelleil A."/>
            <person name="Alvarado L."/>
            <person name="Arachchi H.M."/>
            <person name="Berlin A.M."/>
            <person name="Chapman S.B."/>
            <person name="Dewar J."/>
            <person name="Goldberg J."/>
            <person name="Griggs A."/>
            <person name="Gujja S."/>
            <person name="Hansen M."/>
            <person name="Howarth C."/>
            <person name="Imamovic A."/>
            <person name="Larimer J."/>
            <person name="McCowan C."/>
            <person name="Murphy C."/>
            <person name="Neiman D."/>
            <person name="Pearson M."/>
            <person name="Priest M."/>
            <person name="Roberts A."/>
            <person name="Saif S."/>
            <person name="Shea T."/>
            <person name="Sisk P."/>
            <person name="Sykes S."/>
            <person name="Wortman J."/>
            <person name="Nusbaum C."/>
            <person name="Birren B."/>
        </authorList>
    </citation>
    <scope>NUCLEOTIDE SEQUENCE [LARGE SCALE GENOMIC DNA]</scope>
    <source>
        <strain evidence="1 2">CIP 107464</strain>
    </source>
</reference>
<dbReference type="Proteomes" id="UP000013117">
    <property type="component" value="Unassembled WGS sequence"/>
</dbReference>
<dbReference type="STRING" id="202952.GCA_000747725_01191"/>
<dbReference type="PATRIC" id="fig|1120926.3.peg.2558"/>
<evidence type="ECO:0000313" key="2">
    <source>
        <dbReference type="Proteomes" id="UP000013117"/>
    </source>
</evidence>
<dbReference type="EMBL" id="APPN01000071">
    <property type="protein sequence ID" value="ENV32920.1"/>
    <property type="molecule type" value="Genomic_DNA"/>
</dbReference>
<dbReference type="GeneID" id="84209959"/>
<accession>N8ZN32</accession>
<organism evidence="1 2">
    <name type="scientific">Acinetobacter gerneri DSM 14967 = CIP 107464 = MTCC 9824</name>
    <dbReference type="NCBI Taxonomy" id="1120926"/>
    <lineage>
        <taxon>Bacteria</taxon>
        <taxon>Pseudomonadati</taxon>
        <taxon>Pseudomonadota</taxon>
        <taxon>Gammaproteobacteria</taxon>
        <taxon>Moraxellales</taxon>
        <taxon>Moraxellaceae</taxon>
        <taxon>Acinetobacter</taxon>
    </lineage>
</organism>
<proteinExistence type="predicted"/>
<dbReference type="eggNOG" id="ENOG502Z8ZC">
    <property type="taxonomic scope" value="Bacteria"/>
</dbReference>
<protein>
    <recommendedName>
        <fullName evidence="3">Fimbrial protein</fullName>
    </recommendedName>
</protein>
<evidence type="ECO:0008006" key="3">
    <source>
        <dbReference type="Google" id="ProtNLM"/>
    </source>
</evidence>
<name>N8ZN32_9GAMM</name>
<comment type="caution">
    <text evidence="1">The sequence shown here is derived from an EMBL/GenBank/DDBJ whole genome shotgun (WGS) entry which is preliminary data.</text>
</comment>
<keyword evidence="2" id="KW-1185">Reference proteome</keyword>
<sequence>MINTFNKALFFWGLYLVLSNPAFGLNPGTVIKRTNSFTFINNEIDNEYFIAPSLLDPRFSGANVWTKLNSNQVSLGYIGDVTWAHSNAYKDMWLENSPVSTPFNGIRCTKATDCPSSGYIQPEYTDRNGFYRAPAKIGIGGGGYGFASITATMYEFLKNLSVGQSQTFSMNYCSTTEFYDPASGGRCTDAKYGAWYRSDITATKNAQIDLHDLKAFSEIWIASDGKPSLTSNSEYCEYVANSYGGQDIACKMIEYKVEGLANIHSTLYLKLEIDQNKLGFSPSASYVKMKGDAGNTWYNYGTERSFKTLVTNGEGYLSVLFTQNFFKEFLKQAGNMQNMDDVFTFSFRNGPTPESGYYQFSSGLKVDIHPREYSISIKPVDSTQTALEGWIGDNKPIEFKYRVTQSAPRKADIVTANVLGESVETRGQKYCSFKSDDSTVEVAIPAYLSYTNGLGEKIEKYSGCDESQKLDITNALWSETPWDQNNSGYFYQTELNLWFPMSDPVSRFSTDGQDWLGIVHAEGKVQVEAKWIGVNK</sequence>
<dbReference type="RefSeq" id="WP_004865362.1">
    <property type="nucleotide sequence ID" value="NZ_ASYY01000122.1"/>
</dbReference>
<gene>
    <name evidence="1" type="ORF">F960_02642</name>
</gene>
<dbReference type="OrthoDB" id="6490804at2"/>
<evidence type="ECO:0000313" key="1">
    <source>
        <dbReference type="EMBL" id="ENV32920.1"/>
    </source>
</evidence>
<dbReference type="HOGENOM" id="CLU_039494_0_0_6"/>